<reference evidence="2 3" key="1">
    <citation type="submission" date="2020-08" db="EMBL/GenBank/DDBJ databases">
        <title>Plant Genome Project.</title>
        <authorList>
            <person name="Zhang R.-G."/>
        </authorList>
    </citation>
    <scope>NUCLEOTIDE SEQUENCE [LARGE SCALE GENOMIC DNA]</scope>
    <source>
        <tissue evidence="2">Rhizome</tissue>
    </source>
</reference>
<comment type="caution">
    <text evidence="2">The sequence shown here is derived from an EMBL/GenBank/DDBJ whole genome shotgun (WGS) entry which is preliminary data.</text>
</comment>
<feature type="region of interest" description="Disordered" evidence="1">
    <location>
        <begin position="25"/>
        <end position="99"/>
    </location>
</feature>
<keyword evidence="3" id="KW-1185">Reference proteome</keyword>
<accession>A0A8J5FUN3</accession>
<dbReference type="Proteomes" id="UP000734854">
    <property type="component" value="Unassembled WGS sequence"/>
</dbReference>
<protein>
    <submittedName>
        <fullName evidence="2">Uncharacterized protein</fullName>
    </submittedName>
</protein>
<sequence length="120" mass="13172">MRLVETRQWSVDIIQVFTLNGSVGSKLTRSDASKSDTQGRQRKRGRPDTAALPVRYLTSTEAVRRQTASGTTAPPLAEPNLSPRHRVEESRSAALRSSSVVEKIDARPAVALIILVPPRQ</sequence>
<dbReference type="AlphaFoldDB" id="A0A8J5FUN3"/>
<evidence type="ECO:0000256" key="1">
    <source>
        <dbReference type="SAM" id="MobiDB-lite"/>
    </source>
</evidence>
<organism evidence="2 3">
    <name type="scientific">Zingiber officinale</name>
    <name type="common">Ginger</name>
    <name type="synonym">Amomum zingiber</name>
    <dbReference type="NCBI Taxonomy" id="94328"/>
    <lineage>
        <taxon>Eukaryota</taxon>
        <taxon>Viridiplantae</taxon>
        <taxon>Streptophyta</taxon>
        <taxon>Embryophyta</taxon>
        <taxon>Tracheophyta</taxon>
        <taxon>Spermatophyta</taxon>
        <taxon>Magnoliopsida</taxon>
        <taxon>Liliopsida</taxon>
        <taxon>Zingiberales</taxon>
        <taxon>Zingiberaceae</taxon>
        <taxon>Zingiber</taxon>
    </lineage>
</organism>
<feature type="compositionally biased region" description="Polar residues" evidence="1">
    <location>
        <begin position="57"/>
        <end position="72"/>
    </location>
</feature>
<evidence type="ECO:0000313" key="3">
    <source>
        <dbReference type="Proteomes" id="UP000734854"/>
    </source>
</evidence>
<feature type="compositionally biased region" description="Basic and acidic residues" evidence="1">
    <location>
        <begin position="28"/>
        <end position="39"/>
    </location>
</feature>
<gene>
    <name evidence="2" type="ORF">ZIOFF_054533</name>
</gene>
<dbReference type="EMBL" id="JACMSC010000015">
    <property type="protein sequence ID" value="KAG6485966.1"/>
    <property type="molecule type" value="Genomic_DNA"/>
</dbReference>
<evidence type="ECO:0000313" key="2">
    <source>
        <dbReference type="EMBL" id="KAG6485966.1"/>
    </source>
</evidence>
<name>A0A8J5FUN3_ZINOF</name>
<proteinExistence type="predicted"/>